<sequence length="72" mass="8331">MKVGFFGGLLLLGLTIIFAMIALQNNKIAREIAIKNFGLDKQAIDLNDTNRTKQQSDFDRKFEEFDKKFENF</sequence>
<dbReference type="Proteomes" id="UP000199227">
    <property type="component" value="Unassembled WGS sequence"/>
</dbReference>
<keyword evidence="2" id="KW-1185">Reference proteome</keyword>
<dbReference type="STRING" id="223786.SAMN05216234_10477"/>
<evidence type="ECO:0000313" key="1">
    <source>
        <dbReference type="EMBL" id="SFP02242.1"/>
    </source>
</evidence>
<accession>A0A1I5LYB8</accession>
<dbReference type="AlphaFoldDB" id="A0A1I5LYB8"/>
<name>A0A1I5LYB8_9BACT</name>
<reference evidence="1 2" key="1">
    <citation type="submission" date="2016-10" db="EMBL/GenBank/DDBJ databases">
        <authorList>
            <person name="de Groot N.N."/>
        </authorList>
    </citation>
    <scope>NUCLEOTIDE SEQUENCE [LARGE SCALE GENOMIC DNA]</scope>
    <source>
        <strain evidence="1 2">EP1-55-1</strain>
    </source>
</reference>
<proteinExistence type="predicted"/>
<evidence type="ECO:0000313" key="2">
    <source>
        <dbReference type="Proteomes" id="UP000199227"/>
    </source>
</evidence>
<dbReference type="EMBL" id="FOXB01000004">
    <property type="protein sequence ID" value="SFP02242.1"/>
    <property type="molecule type" value="Genomic_DNA"/>
</dbReference>
<gene>
    <name evidence="1" type="ORF">SAMN05216234_10477</name>
</gene>
<organism evidence="1 2">
    <name type="scientific">Hydrogenimonas thermophila</name>
    <dbReference type="NCBI Taxonomy" id="223786"/>
    <lineage>
        <taxon>Bacteria</taxon>
        <taxon>Pseudomonadati</taxon>
        <taxon>Campylobacterota</taxon>
        <taxon>Epsilonproteobacteria</taxon>
        <taxon>Campylobacterales</taxon>
        <taxon>Hydrogenimonadaceae</taxon>
        <taxon>Hydrogenimonas</taxon>
    </lineage>
</organism>
<dbReference type="RefSeq" id="WP_092910835.1">
    <property type="nucleotide sequence ID" value="NZ_CP136592.1"/>
</dbReference>
<protein>
    <submittedName>
        <fullName evidence="1">Uncharacterized protein</fullName>
    </submittedName>
</protein>